<dbReference type="AlphaFoldDB" id="A0A423VBB7"/>
<dbReference type="GO" id="GO:0005634">
    <property type="term" value="C:nucleus"/>
    <property type="evidence" value="ECO:0007669"/>
    <property type="project" value="TreeGrafter"/>
</dbReference>
<dbReference type="InterPro" id="IPR040458">
    <property type="entry name" value="Vid27"/>
</dbReference>
<feature type="domain" description="Vacuolar import/degradation Vid27 C-terminal" evidence="1">
    <location>
        <begin position="29"/>
        <end position="159"/>
    </location>
</feature>
<reference evidence="2 3" key="1">
    <citation type="submission" date="2015-09" db="EMBL/GenBank/DDBJ databases">
        <title>Host preference determinants of Valsa canker pathogens revealed by comparative genomics.</title>
        <authorList>
            <person name="Yin Z."/>
            <person name="Huang L."/>
        </authorList>
    </citation>
    <scope>NUCLEOTIDE SEQUENCE [LARGE SCALE GENOMIC DNA]</scope>
    <source>
        <strain evidence="2 3">03-1</strain>
    </source>
</reference>
<accession>A0A423VBB7</accession>
<sequence length="195" mass="21693">MAQWPKEVVLWRRARHVEARTAQITEPKAQKEGKYEAKLGFEKSFAVTGKPQPRRLALTSLTTWHGRPAHETGQGRGRTRRNSKETCIVSASDSYVLEWNLKRVLGGKKAPYLIKWSVDTVKADDIRLGSDTNFLHELPNEANMLQKVKLERPMRESISCLGPNLAGMMSAADSAATMSLHGSLTVKRGAVTLVV</sequence>
<dbReference type="Pfam" id="PF08553">
    <property type="entry name" value="VID27"/>
    <property type="match status" value="1"/>
</dbReference>
<dbReference type="GO" id="GO:0005737">
    <property type="term" value="C:cytoplasm"/>
    <property type="evidence" value="ECO:0007669"/>
    <property type="project" value="TreeGrafter"/>
</dbReference>
<evidence type="ECO:0000259" key="1">
    <source>
        <dbReference type="Pfam" id="PF08553"/>
    </source>
</evidence>
<keyword evidence="3" id="KW-1185">Reference proteome</keyword>
<gene>
    <name evidence="2" type="ORF">VMCG_10638</name>
</gene>
<protein>
    <recommendedName>
        <fullName evidence="1">Vacuolar import/degradation Vid27 C-terminal domain-containing protein</fullName>
    </recommendedName>
</protein>
<comment type="caution">
    <text evidence="2">The sequence shown here is derived from an EMBL/GenBank/DDBJ whole genome shotgun (WGS) entry which is preliminary data.</text>
</comment>
<dbReference type="PANTHER" id="PTHR31913">
    <property type="entry name" value="VACUOLAR IMPORT AND DEGRADATION PROTEIN 27"/>
    <property type="match status" value="1"/>
</dbReference>
<organism evidence="2 3">
    <name type="scientific">Cytospora schulzeri</name>
    <dbReference type="NCBI Taxonomy" id="448051"/>
    <lineage>
        <taxon>Eukaryota</taxon>
        <taxon>Fungi</taxon>
        <taxon>Dikarya</taxon>
        <taxon>Ascomycota</taxon>
        <taxon>Pezizomycotina</taxon>
        <taxon>Sordariomycetes</taxon>
        <taxon>Sordariomycetidae</taxon>
        <taxon>Diaporthales</taxon>
        <taxon>Cytosporaceae</taxon>
        <taxon>Cytospora</taxon>
    </lineage>
</organism>
<dbReference type="PANTHER" id="PTHR31913:SF0">
    <property type="entry name" value="VACUOLAR IMPORT AND DEGRADATION PROTEIN 27"/>
    <property type="match status" value="1"/>
</dbReference>
<evidence type="ECO:0000313" key="2">
    <source>
        <dbReference type="EMBL" id="ROV88222.1"/>
    </source>
</evidence>
<dbReference type="Proteomes" id="UP000283895">
    <property type="component" value="Unassembled WGS sequence"/>
</dbReference>
<dbReference type="InterPro" id="IPR013863">
    <property type="entry name" value="VID27_C"/>
</dbReference>
<proteinExistence type="predicted"/>
<evidence type="ECO:0000313" key="3">
    <source>
        <dbReference type="Proteomes" id="UP000283895"/>
    </source>
</evidence>
<dbReference type="OrthoDB" id="5424410at2759"/>
<dbReference type="EMBL" id="LKEA01000082">
    <property type="protein sequence ID" value="ROV88222.1"/>
    <property type="molecule type" value="Genomic_DNA"/>
</dbReference>
<name>A0A423VBB7_9PEZI</name>